<evidence type="ECO:0000256" key="3">
    <source>
        <dbReference type="ARBA" id="ARBA00011952"/>
    </source>
</evidence>
<keyword evidence="4" id="KW-0312">Gluconeogenesis</keyword>
<accession>Q1ITZ2</accession>
<reference evidence="8 9" key="1">
    <citation type="journal article" date="2009" name="Appl. Environ. Microbiol.">
        <title>Three genomes from the phylum Acidobacteria provide insight into the lifestyles of these microorganisms in soils.</title>
        <authorList>
            <person name="Ward N.L."/>
            <person name="Challacombe J.F."/>
            <person name="Janssen P.H."/>
            <person name="Henrissat B."/>
            <person name="Coutinho P.M."/>
            <person name="Wu M."/>
            <person name="Xie G."/>
            <person name="Haft D.H."/>
            <person name="Sait M."/>
            <person name="Badger J."/>
            <person name="Barabote R.D."/>
            <person name="Bradley B."/>
            <person name="Brettin T.S."/>
            <person name="Brinkac L.M."/>
            <person name="Bruce D."/>
            <person name="Creasy T."/>
            <person name="Daugherty S.C."/>
            <person name="Davidsen T.M."/>
            <person name="DeBoy R.T."/>
            <person name="Detter J.C."/>
            <person name="Dodson R.J."/>
            <person name="Durkin A.S."/>
            <person name="Ganapathy A."/>
            <person name="Gwinn-Giglio M."/>
            <person name="Han C.S."/>
            <person name="Khouri H."/>
            <person name="Kiss H."/>
            <person name="Kothari S.P."/>
            <person name="Madupu R."/>
            <person name="Nelson K.E."/>
            <person name="Nelson W.C."/>
            <person name="Paulsen I."/>
            <person name="Penn K."/>
            <person name="Ren Q."/>
            <person name="Rosovitz M.J."/>
            <person name="Selengut J.D."/>
            <person name="Shrivastava S."/>
            <person name="Sullivan S.A."/>
            <person name="Tapia R."/>
            <person name="Thompson L.S."/>
            <person name="Watkins K.L."/>
            <person name="Yang Q."/>
            <person name="Yu C."/>
            <person name="Zafar N."/>
            <person name="Zhou L."/>
            <person name="Kuske C.R."/>
        </authorList>
    </citation>
    <scope>NUCLEOTIDE SEQUENCE [LARGE SCALE GENOMIC DNA]</scope>
    <source>
        <strain evidence="8 9">Ellin345</strain>
    </source>
</reference>
<evidence type="ECO:0000259" key="7">
    <source>
        <dbReference type="Pfam" id="PF06560"/>
    </source>
</evidence>
<dbReference type="GO" id="GO:0005737">
    <property type="term" value="C:cytoplasm"/>
    <property type="evidence" value="ECO:0007669"/>
    <property type="project" value="InterPro"/>
</dbReference>
<dbReference type="AlphaFoldDB" id="Q1ITZ2"/>
<dbReference type="InterPro" id="IPR011051">
    <property type="entry name" value="RmlC_Cupin_sf"/>
</dbReference>
<dbReference type="Gene3D" id="2.60.120.10">
    <property type="entry name" value="Jelly Rolls"/>
    <property type="match status" value="1"/>
</dbReference>
<keyword evidence="9" id="KW-1185">Reference proteome</keyword>
<dbReference type="GO" id="GO:0006096">
    <property type="term" value="P:glycolytic process"/>
    <property type="evidence" value="ECO:0007669"/>
    <property type="project" value="UniProtKB-UniPathway"/>
</dbReference>
<dbReference type="STRING" id="204669.Acid345_0653"/>
<dbReference type="InterPro" id="IPR010551">
    <property type="entry name" value="G6P_isomerase_prok"/>
</dbReference>
<evidence type="ECO:0000256" key="5">
    <source>
        <dbReference type="ARBA" id="ARBA00023152"/>
    </source>
</evidence>
<dbReference type="SUPFAM" id="SSF51182">
    <property type="entry name" value="RmlC-like cupins"/>
    <property type="match status" value="1"/>
</dbReference>
<dbReference type="EMBL" id="CP000360">
    <property type="protein sequence ID" value="ABF39658.1"/>
    <property type="molecule type" value="Genomic_DNA"/>
</dbReference>
<dbReference type="InterPro" id="IPR014710">
    <property type="entry name" value="RmlC-like_jellyroll"/>
</dbReference>
<dbReference type="eggNOG" id="COG2140">
    <property type="taxonomic scope" value="Bacteria"/>
</dbReference>
<dbReference type="EC" id="5.3.1.9" evidence="3"/>
<dbReference type="EnsemblBacteria" id="ABF39658">
    <property type="protein sequence ID" value="ABF39658"/>
    <property type="gene ID" value="Acid345_0653"/>
</dbReference>
<dbReference type="KEGG" id="aba:Acid345_0653"/>
<keyword evidence="8" id="KW-0413">Isomerase</keyword>
<evidence type="ECO:0000313" key="8">
    <source>
        <dbReference type="EMBL" id="ABF39658.1"/>
    </source>
</evidence>
<gene>
    <name evidence="8" type="ordered locus">Acid345_0653</name>
</gene>
<dbReference type="Proteomes" id="UP000002432">
    <property type="component" value="Chromosome"/>
</dbReference>
<dbReference type="GO" id="GO:0006094">
    <property type="term" value="P:gluconeogenesis"/>
    <property type="evidence" value="ECO:0007669"/>
    <property type="project" value="UniProtKB-KW"/>
</dbReference>
<comment type="catalytic activity">
    <reaction evidence="6">
        <text>alpha-D-glucose 6-phosphate = beta-D-fructose 6-phosphate</text>
        <dbReference type="Rhea" id="RHEA:11816"/>
        <dbReference type="ChEBI" id="CHEBI:57634"/>
        <dbReference type="ChEBI" id="CHEBI:58225"/>
        <dbReference type="EC" id="5.3.1.9"/>
    </reaction>
</comment>
<dbReference type="OrthoDB" id="1647241at2"/>
<comment type="similarity">
    <text evidence="2">Belongs to the archaeal-type GPI family.</text>
</comment>
<dbReference type="GO" id="GO:0004347">
    <property type="term" value="F:glucose-6-phosphate isomerase activity"/>
    <property type="evidence" value="ECO:0007669"/>
    <property type="project" value="UniProtKB-EC"/>
</dbReference>
<dbReference type="HOGENOM" id="CLU_090970_0_0_0"/>
<evidence type="ECO:0000313" key="9">
    <source>
        <dbReference type="Proteomes" id="UP000002432"/>
    </source>
</evidence>
<dbReference type="RefSeq" id="WP_011521460.1">
    <property type="nucleotide sequence ID" value="NC_008009.1"/>
</dbReference>
<proteinExistence type="inferred from homology"/>
<dbReference type="UniPathway" id="UPA00109">
    <property type="reaction ID" value="UER00181"/>
</dbReference>
<comment type="pathway">
    <text evidence="1">Carbohydrate degradation; glycolysis; D-glyceraldehyde 3-phosphate and glycerone phosphate from D-glucose: step 2/4.</text>
</comment>
<evidence type="ECO:0000256" key="6">
    <source>
        <dbReference type="ARBA" id="ARBA00029321"/>
    </source>
</evidence>
<evidence type="ECO:0000256" key="2">
    <source>
        <dbReference type="ARBA" id="ARBA00006542"/>
    </source>
</evidence>
<feature type="domain" description="Glucose-6-phosphate isomerase prokaryote" evidence="7">
    <location>
        <begin position="47"/>
        <end position="196"/>
    </location>
</feature>
<evidence type="ECO:0000256" key="1">
    <source>
        <dbReference type="ARBA" id="ARBA00004926"/>
    </source>
</evidence>
<protein>
    <recommendedName>
        <fullName evidence="3">glucose-6-phosphate isomerase</fullName>
        <ecNumber evidence="3">5.3.1.9</ecNumber>
    </recommendedName>
</protein>
<keyword evidence="5" id="KW-0324">Glycolysis</keyword>
<dbReference type="Pfam" id="PF06560">
    <property type="entry name" value="GPI"/>
    <property type="match status" value="1"/>
</dbReference>
<evidence type="ECO:0000256" key="4">
    <source>
        <dbReference type="ARBA" id="ARBA00022432"/>
    </source>
</evidence>
<name>Q1ITZ2_KORVE</name>
<sequence length="258" mass="29337">MNFDPKLGVHCSSDMHFSYDDGVFGPAPEFRQLNAIRRSLRDPNCKGPDPVYSIVMDVGRESDRAEMQRRMILYGVVAYAAGRLGDEPVRSQGHIHAIAPHCGWSTPELFEIWEGLAIIYAQERATDDPGRCFAVVANPGDKVVVPPSWAHCVINADPNRRMVFGAWCDRQYGFVYDEVRAHGGLAWFPVFDAEQNILWEANPRYRRSEITVREPRAYPELGITPGTPMYQQFVADPESLQWVSQPARVEKTWDHFEP</sequence>
<organism evidence="8 9">
    <name type="scientific">Koribacter versatilis (strain Ellin345)</name>
    <dbReference type="NCBI Taxonomy" id="204669"/>
    <lineage>
        <taxon>Bacteria</taxon>
        <taxon>Pseudomonadati</taxon>
        <taxon>Acidobacteriota</taxon>
        <taxon>Terriglobia</taxon>
        <taxon>Terriglobales</taxon>
        <taxon>Candidatus Korobacteraceae</taxon>
        <taxon>Candidatus Korobacter</taxon>
    </lineage>
</organism>